<proteinExistence type="predicted"/>
<organism evidence="2 3">
    <name type="scientific">Brevundimonas phage vB_BpoS-Gurke</name>
    <dbReference type="NCBI Taxonomy" id="2948599"/>
    <lineage>
        <taxon>Viruses</taxon>
        <taxon>Duplodnaviria</taxon>
        <taxon>Heunggongvirae</taxon>
        <taxon>Uroviricota</taxon>
        <taxon>Caudoviricetes</taxon>
        <taxon>Jeanschmidtviridae</taxon>
        <taxon>Kikimoravirus</taxon>
        <taxon>Kikimoravirus gurke</taxon>
    </lineage>
</organism>
<gene>
    <name evidence="2" type="ORF">GURKE_01580</name>
</gene>
<sequence>MKKSLLLIALAGGLLSACAQAETPKVAEKATAPAPEQLEPAGPAPFEFIAYSTGVHKLHALVHVRTGCVWIASPQSGYVDGYGASFKLEEPDGKGGMRQVCDPSIRPAAPK</sequence>
<keyword evidence="3" id="KW-1185">Reference proteome</keyword>
<protein>
    <recommendedName>
        <fullName evidence="4">Lipoprotein</fullName>
    </recommendedName>
</protein>
<accession>A0A9E7SQR8</accession>
<dbReference type="PROSITE" id="PS51257">
    <property type="entry name" value="PROKAR_LIPOPROTEIN"/>
    <property type="match status" value="1"/>
</dbReference>
<evidence type="ECO:0000313" key="2">
    <source>
        <dbReference type="EMBL" id="UTC28189.1"/>
    </source>
</evidence>
<evidence type="ECO:0000313" key="3">
    <source>
        <dbReference type="Proteomes" id="UP001055634"/>
    </source>
</evidence>
<evidence type="ECO:0000256" key="1">
    <source>
        <dbReference type="SAM" id="MobiDB-lite"/>
    </source>
</evidence>
<name>A0A9E7SQR8_9CAUD</name>
<dbReference type="EMBL" id="ON529850">
    <property type="protein sequence ID" value="UTC28189.1"/>
    <property type="molecule type" value="Genomic_DNA"/>
</dbReference>
<dbReference type="Proteomes" id="UP001055634">
    <property type="component" value="Segment"/>
</dbReference>
<reference evidence="2" key="1">
    <citation type="submission" date="2022-04" db="EMBL/GenBank/DDBJ databases">
        <authorList>
            <person name="Friedrich I."/>
            <person name="Schneider D."/>
            <person name="Poehlein A."/>
            <person name="Hertel R."/>
            <person name="Daniel R."/>
        </authorList>
    </citation>
    <scope>NUCLEOTIDE SEQUENCE</scope>
</reference>
<evidence type="ECO:0008006" key="4">
    <source>
        <dbReference type="Google" id="ProtNLM"/>
    </source>
</evidence>
<feature type="region of interest" description="Disordered" evidence="1">
    <location>
        <begin position="91"/>
        <end position="111"/>
    </location>
</feature>